<accession>A0A2I2KJB9</accession>
<dbReference type="InterPro" id="IPR020846">
    <property type="entry name" value="MFS_dom"/>
</dbReference>
<feature type="transmembrane region" description="Helical" evidence="6">
    <location>
        <begin position="106"/>
        <end position="125"/>
    </location>
</feature>
<dbReference type="CDD" id="cd17321">
    <property type="entry name" value="MFS_MMR_MDR_like"/>
    <property type="match status" value="1"/>
</dbReference>
<evidence type="ECO:0000259" key="7">
    <source>
        <dbReference type="PROSITE" id="PS50850"/>
    </source>
</evidence>
<evidence type="ECO:0000256" key="2">
    <source>
        <dbReference type="ARBA" id="ARBA00022692"/>
    </source>
</evidence>
<dbReference type="OrthoDB" id="9781469at2"/>
<keyword evidence="3 6" id="KW-1133">Transmembrane helix</keyword>
<gene>
    <name evidence="8" type="ORF">FRACA_1100003</name>
</gene>
<feature type="transmembrane region" description="Helical" evidence="6">
    <location>
        <begin position="383"/>
        <end position="409"/>
    </location>
</feature>
<dbReference type="GO" id="GO:0022857">
    <property type="term" value="F:transmembrane transporter activity"/>
    <property type="evidence" value="ECO:0007669"/>
    <property type="project" value="InterPro"/>
</dbReference>
<evidence type="ECO:0000256" key="5">
    <source>
        <dbReference type="SAM" id="MobiDB-lite"/>
    </source>
</evidence>
<dbReference type="Pfam" id="PF07690">
    <property type="entry name" value="MFS_1"/>
    <property type="match status" value="1"/>
</dbReference>
<dbReference type="PROSITE" id="PS50850">
    <property type="entry name" value="MFS"/>
    <property type="match status" value="1"/>
</dbReference>
<dbReference type="Proteomes" id="UP000234331">
    <property type="component" value="Unassembled WGS sequence"/>
</dbReference>
<feature type="transmembrane region" description="Helical" evidence="6">
    <location>
        <begin position="251"/>
        <end position="273"/>
    </location>
</feature>
<dbReference type="AlphaFoldDB" id="A0A2I2KJB9"/>
<feature type="transmembrane region" description="Helical" evidence="6">
    <location>
        <begin position="225"/>
        <end position="245"/>
    </location>
</feature>
<feature type="transmembrane region" description="Helical" evidence="6">
    <location>
        <begin position="327"/>
        <end position="346"/>
    </location>
</feature>
<feature type="transmembrane region" description="Helical" evidence="6">
    <location>
        <begin position="293"/>
        <end position="315"/>
    </location>
</feature>
<feature type="transmembrane region" description="Helical" evidence="6">
    <location>
        <begin position="358"/>
        <end position="377"/>
    </location>
</feature>
<dbReference type="RefSeq" id="WP_101829884.1">
    <property type="nucleotide sequence ID" value="NZ_FZMO01000014.1"/>
</dbReference>
<feature type="transmembrane region" description="Helical" evidence="6">
    <location>
        <begin position="131"/>
        <end position="152"/>
    </location>
</feature>
<feature type="compositionally biased region" description="Low complexity" evidence="5">
    <location>
        <begin position="1"/>
        <end position="11"/>
    </location>
</feature>
<keyword evidence="4 6" id="KW-0472">Membrane</keyword>
<dbReference type="Gene3D" id="1.20.1720.10">
    <property type="entry name" value="Multidrug resistance protein D"/>
    <property type="match status" value="1"/>
</dbReference>
<feature type="transmembrane region" description="Helical" evidence="6">
    <location>
        <begin position="491"/>
        <end position="513"/>
    </location>
</feature>
<evidence type="ECO:0000313" key="8">
    <source>
        <dbReference type="EMBL" id="SNQ45750.1"/>
    </source>
</evidence>
<evidence type="ECO:0000256" key="1">
    <source>
        <dbReference type="ARBA" id="ARBA00004651"/>
    </source>
</evidence>
<proteinExistence type="predicted"/>
<feature type="transmembrane region" description="Helical" evidence="6">
    <location>
        <begin position="164"/>
        <end position="186"/>
    </location>
</feature>
<feature type="transmembrane region" description="Helical" evidence="6">
    <location>
        <begin position="76"/>
        <end position="94"/>
    </location>
</feature>
<dbReference type="GO" id="GO:0005886">
    <property type="term" value="C:plasma membrane"/>
    <property type="evidence" value="ECO:0007669"/>
    <property type="project" value="UniProtKB-SubCell"/>
</dbReference>
<protein>
    <submittedName>
        <fullName evidence="8">Major Facilitator Superfamily transporter</fullName>
    </submittedName>
</protein>
<dbReference type="Gene3D" id="1.20.1250.20">
    <property type="entry name" value="MFS general substrate transporter like domains"/>
    <property type="match status" value="1"/>
</dbReference>
<comment type="subcellular location">
    <subcellularLocation>
        <location evidence="1">Cell membrane</location>
        <topology evidence="1">Multi-pass membrane protein</topology>
    </subcellularLocation>
</comment>
<sequence length="519" mass="52802">MTPTSATETPPEAQPPQPSQPSPSSLRQPAAPPTVRHGRVLAVTCLALATVVSAMSSLNVALPSIAADTHASQTRLSWIIDAYSLVFAALLLPAGALGDRFGRRRALLAGLVVFGAASAVAPFTGSAATLIGLRAVLGLGAAFVMPATLSTITGTFPRERRAAAVGVWTAVAGSSAILGVLASGLLLEKWSWRAVFVLGVALAAVSVAGTWRFVPDTADPNSPPIDVVGAVIAVAGLGALVYSIIEAPENGWLSAVTLGGLGVGVVLLVGFVAWELRTASPLLDPRLFTRPAFAAGSLSIALQFFAFFGLIFVIMQYLQLVRGDSPLIAAVSMLPLTAGIMPSSRLAPRLVAAVGSRICCVSGLVLVTAGMVVLSRLDDGSSYLVVAFGLFPLGFGMGLAMTPATTAITDSLPARMQGVGSAVNDLSRELGGALGIAVLGSLLGSAYRSHLTLPDAVPPALADRARSSFGLAAHLGEPIRTHAQTAFVDGLGIALLGGAAVTALAALAVTVLLRAPRRP</sequence>
<evidence type="ECO:0000256" key="6">
    <source>
        <dbReference type="SAM" id="Phobius"/>
    </source>
</evidence>
<organism evidence="8 9">
    <name type="scientific">Frankia canadensis</name>
    <dbReference type="NCBI Taxonomy" id="1836972"/>
    <lineage>
        <taxon>Bacteria</taxon>
        <taxon>Bacillati</taxon>
        <taxon>Actinomycetota</taxon>
        <taxon>Actinomycetes</taxon>
        <taxon>Frankiales</taxon>
        <taxon>Frankiaceae</taxon>
        <taxon>Frankia</taxon>
    </lineage>
</organism>
<dbReference type="PANTHER" id="PTHR42718:SF42">
    <property type="entry name" value="EXPORT PROTEIN"/>
    <property type="match status" value="1"/>
</dbReference>
<evidence type="ECO:0000256" key="3">
    <source>
        <dbReference type="ARBA" id="ARBA00022989"/>
    </source>
</evidence>
<evidence type="ECO:0000256" key="4">
    <source>
        <dbReference type="ARBA" id="ARBA00023136"/>
    </source>
</evidence>
<dbReference type="EMBL" id="FZMO01000014">
    <property type="protein sequence ID" value="SNQ45750.1"/>
    <property type="molecule type" value="Genomic_DNA"/>
</dbReference>
<dbReference type="SUPFAM" id="SSF103473">
    <property type="entry name" value="MFS general substrate transporter"/>
    <property type="match status" value="1"/>
</dbReference>
<dbReference type="InterPro" id="IPR036259">
    <property type="entry name" value="MFS_trans_sf"/>
</dbReference>
<keyword evidence="9" id="KW-1185">Reference proteome</keyword>
<name>A0A2I2KJB9_9ACTN</name>
<feature type="transmembrane region" description="Helical" evidence="6">
    <location>
        <begin position="192"/>
        <end position="213"/>
    </location>
</feature>
<dbReference type="PANTHER" id="PTHR42718">
    <property type="entry name" value="MAJOR FACILITATOR SUPERFAMILY MULTIDRUG TRANSPORTER MFSC"/>
    <property type="match status" value="1"/>
</dbReference>
<dbReference type="InterPro" id="IPR011701">
    <property type="entry name" value="MFS"/>
</dbReference>
<feature type="compositionally biased region" description="Pro residues" evidence="5">
    <location>
        <begin position="12"/>
        <end position="21"/>
    </location>
</feature>
<feature type="domain" description="Major facilitator superfamily (MFS) profile" evidence="7">
    <location>
        <begin position="40"/>
        <end position="517"/>
    </location>
</feature>
<evidence type="ECO:0000313" key="9">
    <source>
        <dbReference type="Proteomes" id="UP000234331"/>
    </source>
</evidence>
<feature type="transmembrane region" description="Helical" evidence="6">
    <location>
        <begin position="40"/>
        <end position="64"/>
    </location>
</feature>
<reference evidence="8 9" key="1">
    <citation type="submission" date="2017-06" db="EMBL/GenBank/DDBJ databases">
        <authorList>
            <person name="Kim H.J."/>
            <person name="Triplett B.A."/>
        </authorList>
    </citation>
    <scope>NUCLEOTIDE SEQUENCE [LARGE SCALE GENOMIC DNA]</scope>
    <source>
        <strain evidence="8">FRACA_ARgP5</strain>
    </source>
</reference>
<keyword evidence="2 6" id="KW-0812">Transmembrane</keyword>
<feature type="region of interest" description="Disordered" evidence="5">
    <location>
        <begin position="1"/>
        <end position="33"/>
    </location>
</feature>